<evidence type="ECO:0000313" key="2">
    <source>
        <dbReference type="Proteomes" id="UP000078543"/>
    </source>
</evidence>
<proteinExistence type="predicted"/>
<name>A0A178MR49_9PROT</name>
<comment type="caution">
    <text evidence="1">The sequence shown here is derived from an EMBL/GenBank/DDBJ whole genome shotgun (WGS) entry which is preliminary data.</text>
</comment>
<organism evidence="1 2">
    <name type="scientific">Magnetospirillum moscoviense</name>
    <dbReference type="NCBI Taxonomy" id="1437059"/>
    <lineage>
        <taxon>Bacteria</taxon>
        <taxon>Pseudomonadati</taxon>
        <taxon>Pseudomonadota</taxon>
        <taxon>Alphaproteobacteria</taxon>
        <taxon>Rhodospirillales</taxon>
        <taxon>Rhodospirillaceae</taxon>
        <taxon>Magnetospirillum</taxon>
    </lineage>
</organism>
<evidence type="ECO:0000313" key="1">
    <source>
        <dbReference type="EMBL" id="OAN51539.1"/>
    </source>
</evidence>
<dbReference type="Proteomes" id="UP000078543">
    <property type="component" value="Unassembled WGS sequence"/>
</dbReference>
<keyword evidence="2" id="KW-1185">Reference proteome</keyword>
<dbReference type="STRING" id="1437059.A6A05_01370"/>
<evidence type="ECO:0008006" key="3">
    <source>
        <dbReference type="Google" id="ProtNLM"/>
    </source>
</evidence>
<dbReference type="RefSeq" id="WP_068499424.1">
    <property type="nucleotide sequence ID" value="NZ_LWQU01000130.1"/>
</dbReference>
<sequence length="106" mass="11151">MADLTTPEAIGAKSPDLQLVMADIATLKRDLAALLTTMSGIVASDVAGAKGLAVHLGDDMRQAYHDLAAQGERTVKAIGHQVEERPVVFLLLAFAAGFLGSRLLPR</sequence>
<reference evidence="1 2" key="1">
    <citation type="submission" date="2016-04" db="EMBL/GenBank/DDBJ databases">
        <title>Draft genome sequence of freshwater magnetotactic bacteria Magnetospirillum marisnigri SP-1 and Magnetospirillum moscoviense BB-1.</title>
        <authorList>
            <person name="Koziaeva V."/>
            <person name="Dziuba M.V."/>
            <person name="Ivanov T.M."/>
            <person name="Kuznetsov B."/>
            <person name="Grouzdev D.S."/>
        </authorList>
    </citation>
    <scope>NUCLEOTIDE SEQUENCE [LARGE SCALE GENOMIC DNA]</scope>
    <source>
        <strain evidence="1 2">BB-1</strain>
    </source>
</reference>
<protein>
    <recommendedName>
        <fullName evidence="3">DUF883 domain-containing protein</fullName>
    </recommendedName>
</protein>
<gene>
    <name evidence="1" type="ORF">A6A05_01370</name>
</gene>
<dbReference type="EMBL" id="LWQU01000130">
    <property type="protein sequence ID" value="OAN51539.1"/>
    <property type="molecule type" value="Genomic_DNA"/>
</dbReference>
<accession>A0A178MR49</accession>
<dbReference type="AlphaFoldDB" id="A0A178MR49"/>